<dbReference type="Proteomes" id="UP001152523">
    <property type="component" value="Unassembled WGS sequence"/>
</dbReference>
<accession>A0AAV0CSF9</accession>
<dbReference type="PANTHER" id="PTHR33103">
    <property type="entry name" value="OS01G0153900 PROTEIN"/>
    <property type="match status" value="1"/>
</dbReference>
<reference evidence="1" key="1">
    <citation type="submission" date="2022-07" db="EMBL/GenBank/DDBJ databases">
        <authorList>
            <person name="Macas J."/>
            <person name="Novak P."/>
            <person name="Neumann P."/>
        </authorList>
    </citation>
    <scope>NUCLEOTIDE SEQUENCE</scope>
</reference>
<evidence type="ECO:0000313" key="2">
    <source>
        <dbReference type="Proteomes" id="UP001152523"/>
    </source>
</evidence>
<dbReference type="Pfam" id="PF05056">
    <property type="entry name" value="DUF674"/>
    <property type="match status" value="1"/>
</dbReference>
<evidence type="ECO:0008006" key="3">
    <source>
        <dbReference type="Google" id="ProtNLM"/>
    </source>
</evidence>
<proteinExistence type="predicted"/>
<protein>
    <recommendedName>
        <fullName evidence="3">DUF674 family protein</fullName>
    </recommendedName>
</protein>
<evidence type="ECO:0000313" key="1">
    <source>
        <dbReference type="EMBL" id="CAH9081931.1"/>
    </source>
</evidence>
<dbReference type="AlphaFoldDB" id="A0AAV0CSF9"/>
<dbReference type="PANTHER" id="PTHR33103:SF85">
    <property type="entry name" value="DUF674 FAMILY PROTEIN"/>
    <property type="match status" value="1"/>
</dbReference>
<dbReference type="EMBL" id="CAMAPF010000037">
    <property type="protein sequence ID" value="CAH9081931.1"/>
    <property type="molecule type" value="Genomic_DNA"/>
</dbReference>
<dbReference type="InterPro" id="IPR007750">
    <property type="entry name" value="DUF674"/>
</dbReference>
<sequence>MAAVKQEPVVVSLKLLVDDKIKRVVAAEANKDFVDILFSFLTLPMGTIIRLTSSSTQLAETPVSIGCMNKIYQGVENLDREYWQTEHCKTMLLNPRNSLVEYCKKLNINIDDSGSEFKYGCPRESCLYYSMYRNVSCGCGSGKTTEERKPVEKRKRIEENVSSREGAFLKGGIVFIISDDLQVRPASPAVLAQLIPDIGSREGSNIREMRVEVSRDEVVCLFAHSLVSETPLSDVFLAKLPGYARVGTQRKPPKLGTILSSSTTAAVDTAERNGPSLELKLTFVKSTKKILYAEATNKFFDFLCSFLTIPVGSMIHVLERQSGLKCLDNLYTSVLELEQKWFHSSNKCGLLNPNIAAHHNCKKQPLRSVNTSYTYTRSYYYDDEPEMIDPRGDKKKFAVKPSLFLVPDDLEVKPLSVASCLLILNELEIPFDQTEEQQVTVGMKEAMSLLKAALTSPSSALTKGLGPFLQKQKP</sequence>
<keyword evidence="2" id="KW-1185">Reference proteome</keyword>
<name>A0AAV0CSF9_9ASTE</name>
<organism evidence="1 2">
    <name type="scientific">Cuscuta epithymum</name>
    <dbReference type="NCBI Taxonomy" id="186058"/>
    <lineage>
        <taxon>Eukaryota</taxon>
        <taxon>Viridiplantae</taxon>
        <taxon>Streptophyta</taxon>
        <taxon>Embryophyta</taxon>
        <taxon>Tracheophyta</taxon>
        <taxon>Spermatophyta</taxon>
        <taxon>Magnoliopsida</taxon>
        <taxon>eudicotyledons</taxon>
        <taxon>Gunneridae</taxon>
        <taxon>Pentapetalae</taxon>
        <taxon>asterids</taxon>
        <taxon>lamiids</taxon>
        <taxon>Solanales</taxon>
        <taxon>Convolvulaceae</taxon>
        <taxon>Cuscuteae</taxon>
        <taxon>Cuscuta</taxon>
        <taxon>Cuscuta subgen. Cuscuta</taxon>
    </lineage>
</organism>
<comment type="caution">
    <text evidence="1">The sequence shown here is derived from an EMBL/GenBank/DDBJ whole genome shotgun (WGS) entry which is preliminary data.</text>
</comment>
<gene>
    <name evidence="1" type="ORF">CEPIT_LOCUS7922</name>
</gene>